<keyword evidence="2" id="KW-1185">Reference proteome</keyword>
<dbReference type="OrthoDB" id="5143202at2"/>
<reference evidence="1 2" key="1">
    <citation type="submission" date="2017-07" db="EMBL/GenBank/DDBJ databases">
        <title>Draft whole genome sequences of clinical Proprionibacteriaceae strains.</title>
        <authorList>
            <person name="Bernier A.-M."/>
            <person name="Bernard K."/>
            <person name="Domingo M.-C."/>
        </authorList>
    </citation>
    <scope>NUCLEOTIDE SEQUENCE [LARGE SCALE GENOMIC DNA]</scope>
    <source>
        <strain evidence="1 2">NML 030167</strain>
    </source>
</reference>
<protein>
    <recommendedName>
        <fullName evidence="3">Type IV toxin-antitoxin system AbiEi family antitoxin domain-containing protein</fullName>
    </recommendedName>
</protein>
<organism evidence="1 2">
    <name type="scientific">Enemella evansiae</name>
    <dbReference type="NCBI Taxonomy" id="2016499"/>
    <lineage>
        <taxon>Bacteria</taxon>
        <taxon>Bacillati</taxon>
        <taxon>Actinomycetota</taxon>
        <taxon>Actinomycetes</taxon>
        <taxon>Propionibacteriales</taxon>
        <taxon>Propionibacteriaceae</taxon>
        <taxon>Enemella</taxon>
    </lineage>
</organism>
<accession>A0A4R6LRN1</accession>
<accession>A0A255GQW5</accession>
<comment type="caution">
    <text evidence="1">The sequence shown here is derived from an EMBL/GenBank/DDBJ whole genome shotgun (WGS) entry which is preliminary data.</text>
</comment>
<dbReference type="EMBL" id="NMVO01000001">
    <property type="protein sequence ID" value="OYO17802.1"/>
    <property type="molecule type" value="Genomic_DNA"/>
</dbReference>
<dbReference type="Proteomes" id="UP000215896">
    <property type="component" value="Unassembled WGS sequence"/>
</dbReference>
<gene>
    <name evidence="1" type="ORF">CGZ94_02695</name>
</gene>
<name>A0A255GQW5_9ACTN</name>
<evidence type="ECO:0008006" key="3">
    <source>
        <dbReference type="Google" id="ProtNLM"/>
    </source>
</evidence>
<sequence>MHHRRRDYLGRGHSAAELASALRAGEFVRLGRGIYGEAGSWQTPEDRHRDLVAAMVPDLKAGSVLSHVTAGVLHDLWLPARALDRVQVVRAGKGGGSVSRYLHVHRGGSQRSVPAPGLEIEMTDLLTTTMDLLRQLPIADAVGVADSALRRGLDRDELLEELDRRRRVPGNRTARIAAEFANPRAESRGESFSRWRIHELGLPAPELQHDIETDAGEFVGRCDFWWRDRGLVGEFDGNVKYGRLLKPGQSVTEVVLAEKNREEGIRRQGEWLVRWTWREAESGDFFKIIDRGLTLAARRAG</sequence>
<proteinExistence type="predicted"/>
<dbReference type="RefSeq" id="WP_094404555.1">
    <property type="nucleotide sequence ID" value="NZ_NMVO01000001.1"/>
</dbReference>
<evidence type="ECO:0000313" key="1">
    <source>
        <dbReference type="EMBL" id="OYO17802.1"/>
    </source>
</evidence>
<dbReference type="AlphaFoldDB" id="A0A255GQW5"/>
<evidence type="ECO:0000313" key="2">
    <source>
        <dbReference type="Proteomes" id="UP000215896"/>
    </source>
</evidence>